<proteinExistence type="inferred from homology"/>
<dbReference type="GO" id="GO:0016973">
    <property type="term" value="P:poly(A)+ mRNA export from nucleus"/>
    <property type="evidence" value="ECO:0007669"/>
    <property type="project" value="InterPro"/>
</dbReference>
<dbReference type="Gene3D" id="1.25.40.510">
    <property type="entry name" value="GLE1-like"/>
    <property type="match status" value="1"/>
</dbReference>
<evidence type="ECO:0000256" key="9">
    <source>
        <dbReference type="ARBA" id="ARBA00026227"/>
    </source>
</evidence>
<dbReference type="PANTHER" id="PTHR12960">
    <property type="entry name" value="GLE-1-RELATED"/>
    <property type="match status" value="1"/>
</dbReference>
<dbReference type="GO" id="GO:0005737">
    <property type="term" value="C:cytoplasm"/>
    <property type="evidence" value="ECO:0007669"/>
    <property type="project" value="TreeGrafter"/>
</dbReference>
<dbReference type="PANTHER" id="PTHR12960:SF0">
    <property type="entry name" value="MRNA EXPORT FACTOR GLE1"/>
    <property type="match status" value="1"/>
</dbReference>
<keyword evidence="3" id="KW-0813">Transport</keyword>
<dbReference type="AlphaFoldDB" id="A0A0D7A1T0"/>
<dbReference type="Proteomes" id="UP000054144">
    <property type="component" value="Unassembled WGS sequence"/>
</dbReference>
<sequence length="491" mass="57027">SSRPRDLLEVRELEEAITSIRLRTQQDAFEEWEADRRTNATRSARLQYEKFQSHVRKRHHDTIAADLHLRAQRHDDQMAQVQSYLNDLRLEHQRREEQLKKGWEARASVLWQHVEAVIAAEEKKVQTKLDEERRARHEAEALRRKEEEQVQRENEAAEAQRRSEQLKRQEEEERRRKDVERHKAHAAQREQLGLTTPMDDWLKARQSLVFVKSHGTSLAKQNPEMKSKWGELRRAIVPKIGQLIADDESIHTVTRQLVEICQRALPPETPVFVSVLSSLAKSILLQAETEVTAEKRSAMPLARVTLNLLRTVPHFNAVFHAKLVQRVGGWSIPIFVPPKTHDNKPWKDDAQRFGYRRYSDKVVEDEGQYTSRVAGIMRVYFLVLTMDPMGEPPQSKIFHLNQYWIWFGRLMSERKLLSSPVAAQLLYVALEVFGSGARQCWGRQWLKMLSLLYDVAKNGYADGKQLGGTTPEGRAGCGRVLIEIERIIKLQ</sequence>
<gene>
    <name evidence="12" type="ORF">FISHEDRAFT_51335</name>
</gene>
<dbReference type="Pfam" id="PF07817">
    <property type="entry name" value="GLE1"/>
    <property type="match status" value="1"/>
</dbReference>
<dbReference type="GO" id="GO:0015031">
    <property type="term" value="P:protein transport"/>
    <property type="evidence" value="ECO:0007669"/>
    <property type="project" value="UniProtKB-KW"/>
</dbReference>
<feature type="compositionally biased region" description="Basic and acidic residues" evidence="11">
    <location>
        <begin position="125"/>
        <end position="181"/>
    </location>
</feature>
<feature type="non-terminal residue" evidence="12">
    <location>
        <position position="1"/>
    </location>
</feature>
<dbReference type="GO" id="GO:0044614">
    <property type="term" value="C:nuclear pore cytoplasmic filaments"/>
    <property type="evidence" value="ECO:0007669"/>
    <property type="project" value="TreeGrafter"/>
</dbReference>
<evidence type="ECO:0000256" key="2">
    <source>
        <dbReference type="ARBA" id="ARBA00011056"/>
    </source>
</evidence>
<evidence type="ECO:0000256" key="10">
    <source>
        <dbReference type="ARBA" id="ARBA00029983"/>
    </source>
</evidence>
<dbReference type="GO" id="GO:0005543">
    <property type="term" value="F:phospholipid binding"/>
    <property type="evidence" value="ECO:0007669"/>
    <property type="project" value="TreeGrafter"/>
</dbReference>
<keyword evidence="13" id="KW-1185">Reference proteome</keyword>
<protein>
    <recommendedName>
        <fullName evidence="9">mRNA export factor GLE1</fullName>
    </recommendedName>
    <alternativeName>
        <fullName evidence="10">Nucleoporin GLE1</fullName>
    </alternativeName>
</protein>
<evidence type="ECO:0000256" key="6">
    <source>
        <dbReference type="ARBA" id="ARBA00023010"/>
    </source>
</evidence>
<evidence type="ECO:0000256" key="3">
    <source>
        <dbReference type="ARBA" id="ARBA00022448"/>
    </source>
</evidence>
<keyword evidence="8" id="KW-0539">Nucleus</keyword>
<dbReference type="InterPro" id="IPR038506">
    <property type="entry name" value="GLE1-like_sf"/>
</dbReference>
<keyword evidence="6" id="KW-0811">Translocation</keyword>
<dbReference type="OrthoDB" id="420884at2759"/>
<evidence type="ECO:0000256" key="11">
    <source>
        <dbReference type="SAM" id="MobiDB-lite"/>
    </source>
</evidence>
<comment type="similarity">
    <text evidence="2">Belongs to the GLE1 family.</text>
</comment>
<reference evidence="12 13" key="1">
    <citation type="journal article" date="2015" name="Fungal Genet. Biol.">
        <title>Evolution of novel wood decay mechanisms in Agaricales revealed by the genome sequences of Fistulina hepatica and Cylindrobasidium torrendii.</title>
        <authorList>
            <person name="Floudas D."/>
            <person name="Held B.W."/>
            <person name="Riley R."/>
            <person name="Nagy L.G."/>
            <person name="Koehler G."/>
            <person name="Ransdell A.S."/>
            <person name="Younus H."/>
            <person name="Chow J."/>
            <person name="Chiniquy J."/>
            <person name="Lipzen A."/>
            <person name="Tritt A."/>
            <person name="Sun H."/>
            <person name="Haridas S."/>
            <person name="LaButti K."/>
            <person name="Ohm R.A."/>
            <person name="Kues U."/>
            <person name="Blanchette R.A."/>
            <person name="Grigoriev I.V."/>
            <person name="Minto R.E."/>
            <person name="Hibbett D.S."/>
        </authorList>
    </citation>
    <scope>NUCLEOTIDE SEQUENCE [LARGE SCALE GENOMIC DNA]</scope>
    <source>
        <strain evidence="12 13">ATCC 64428</strain>
    </source>
</reference>
<evidence type="ECO:0000256" key="5">
    <source>
        <dbReference type="ARBA" id="ARBA00022927"/>
    </source>
</evidence>
<evidence type="ECO:0000313" key="13">
    <source>
        <dbReference type="Proteomes" id="UP000054144"/>
    </source>
</evidence>
<evidence type="ECO:0000256" key="8">
    <source>
        <dbReference type="ARBA" id="ARBA00023242"/>
    </source>
</evidence>
<dbReference type="InterPro" id="IPR012476">
    <property type="entry name" value="GLE1"/>
</dbReference>
<comment type="subcellular location">
    <subcellularLocation>
        <location evidence="1">Nucleus</location>
        <location evidence="1">Nuclear pore complex</location>
    </subcellularLocation>
</comment>
<evidence type="ECO:0000313" key="12">
    <source>
        <dbReference type="EMBL" id="KIY44314.1"/>
    </source>
</evidence>
<accession>A0A0D7A1T0</accession>
<evidence type="ECO:0000256" key="7">
    <source>
        <dbReference type="ARBA" id="ARBA00023132"/>
    </source>
</evidence>
<keyword evidence="5" id="KW-0653">Protein transport</keyword>
<dbReference type="EMBL" id="KN882092">
    <property type="protein sequence ID" value="KIY44314.1"/>
    <property type="molecule type" value="Genomic_DNA"/>
</dbReference>
<keyword evidence="4" id="KW-0509">mRNA transport</keyword>
<evidence type="ECO:0000256" key="4">
    <source>
        <dbReference type="ARBA" id="ARBA00022816"/>
    </source>
</evidence>
<dbReference type="GO" id="GO:0031369">
    <property type="term" value="F:translation initiation factor binding"/>
    <property type="evidence" value="ECO:0007669"/>
    <property type="project" value="TreeGrafter"/>
</dbReference>
<organism evidence="12 13">
    <name type="scientific">Fistulina hepatica ATCC 64428</name>
    <dbReference type="NCBI Taxonomy" id="1128425"/>
    <lineage>
        <taxon>Eukaryota</taxon>
        <taxon>Fungi</taxon>
        <taxon>Dikarya</taxon>
        <taxon>Basidiomycota</taxon>
        <taxon>Agaricomycotina</taxon>
        <taxon>Agaricomycetes</taxon>
        <taxon>Agaricomycetidae</taxon>
        <taxon>Agaricales</taxon>
        <taxon>Fistulinaceae</taxon>
        <taxon>Fistulina</taxon>
    </lineage>
</organism>
<dbReference type="GO" id="GO:0000822">
    <property type="term" value="F:inositol hexakisphosphate binding"/>
    <property type="evidence" value="ECO:0007669"/>
    <property type="project" value="TreeGrafter"/>
</dbReference>
<feature type="region of interest" description="Disordered" evidence="11">
    <location>
        <begin position="125"/>
        <end position="188"/>
    </location>
</feature>
<evidence type="ECO:0000256" key="1">
    <source>
        <dbReference type="ARBA" id="ARBA00004567"/>
    </source>
</evidence>
<name>A0A0D7A1T0_9AGAR</name>
<keyword evidence="7" id="KW-0906">Nuclear pore complex</keyword>